<dbReference type="Proteomes" id="UP000182077">
    <property type="component" value="Unassembled WGS sequence"/>
</dbReference>
<organism evidence="1 2">
    <name type="scientific">Enterococcus hermanniensis</name>
    <dbReference type="NCBI Taxonomy" id="249189"/>
    <lineage>
        <taxon>Bacteria</taxon>
        <taxon>Bacillati</taxon>
        <taxon>Bacillota</taxon>
        <taxon>Bacilli</taxon>
        <taxon>Lactobacillales</taxon>
        <taxon>Enterococcaceae</taxon>
        <taxon>Enterococcus</taxon>
    </lineage>
</organism>
<dbReference type="EMBL" id="JXKQ01000015">
    <property type="protein sequence ID" value="OJG43278.1"/>
    <property type="molecule type" value="Genomic_DNA"/>
</dbReference>
<keyword evidence="2" id="KW-1185">Reference proteome</keyword>
<accession>A0A1L8TGG7</accession>
<evidence type="ECO:0000313" key="1">
    <source>
        <dbReference type="EMBL" id="OJG43278.1"/>
    </source>
</evidence>
<protein>
    <recommendedName>
        <fullName evidence="3">TPR repeat-containing protein</fullName>
    </recommendedName>
</protein>
<comment type="caution">
    <text evidence="1">The sequence shown here is derived from an EMBL/GenBank/DDBJ whole genome shotgun (WGS) entry which is preliminary data.</text>
</comment>
<evidence type="ECO:0000313" key="2">
    <source>
        <dbReference type="Proteomes" id="UP000182077"/>
    </source>
</evidence>
<name>A0A1L8TGG7_9ENTE</name>
<evidence type="ECO:0008006" key="3">
    <source>
        <dbReference type="Google" id="ProtNLM"/>
    </source>
</evidence>
<dbReference type="AlphaFoldDB" id="A0A1L8TGG7"/>
<gene>
    <name evidence="1" type="ORF">RV04_GL000723</name>
</gene>
<proteinExistence type="predicted"/>
<sequence>MIASLAVEQAEFSIALEYVEEAAESYLESAESIDLYLQIQLFAHRFFAAREFLWQAQKVKSITEEQKNLWLFRIDDQELFYQKQQQAAMKVIEYELKELPKLSNMEQLLLIRKVRGLTNERLKFWATDFMMNSSISPLVRSYLFESLARLGVADRFCYLTLQEEIVELIPVETGFDQTLQQMIAELLTEALIDEDPVLLTNLMEQVNLEMAFLYPLQSSYNNAQAWVNSYLADYVGREVDLNPQIEALRQKIKELMLDYH</sequence>
<dbReference type="STRING" id="249189.RV04_GL000723"/>
<reference evidence="1 2" key="1">
    <citation type="submission" date="2014-12" db="EMBL/GenBank/DDBJ databases">
        <title>Draft genome sequences of 29 type strains of Enterococci.</title>
        <authorList>
            <person name="Zhong Z."/>
            <person name="Sun Z."/>
            <person name="Liu W."/>
            <person name="Zhang W."/>
            <person name="Zhang H."/>
        </authorList>
    </citation>
    <scope>NUCLEOTIDE SEQUENCE [LARGE SCALE GENOMIC DNA]</scope>
    <source>
        <strain evidence="1 2">DSM 17122</strain>
    </source>
</reference>